<dbReference type="EMBL" id="CM042012">
    <property type="protein sequence ID" value="KAI3753009.1"/>
    <property type="molecule type" value="Genomic_DNA"/>
</dbReference>
<protein>
    <submittedName>
        <fullName evidence="1">Uncharacterized protein</fullName>
    </submittedName>
</protein>
<comment type="caution">
    <text evidence="1">The sequence shown here is derived from an EMBL/GenBank/DDBJ whole genome shotgun (WGS) entry which is preliminary data.</text>
</comment>
<reference evidence="1 2" key="2">
    <citation type="journal article" date="2022" name="Mol. Ecol. Resour.">
        <title>The genomes of chicory, endive, great burdock and yacon provide insights into Asteraceae paleo-polyploidization history and plant inulin production.</title>
        <authorList>
            <person name="Fan W."/>
            <person name="Wang S."/>
            <person name="Wang H."/>
            <person name="Wang A."/>
            <person name="Jiang F."/>
            <person name="Liu H."/>
            <person name="Zhao H."/>
            <person name="Xu D."/>
            <person name="Zhang Y."/>
        </authorList>
    </citation>
    <scope>NUCLEOTIDE SEQUENCE [LARGE SCALE GENOMIC DNA]</scope>
    <source>
        <strain evidence="2">cv. Punajuju</strain>
        <tissue evidence="1">Leaves</tissue>
    </source>
</reference>
<evidence type="ECO:0000313" key="1">
    <source>
        <dbReference type="EMBL" id="KAI3753009.1"/>
    </source>
</evidence>
<evidence type="ECO:0000313" key="2">
    <source>
        <dbReference type="Proteomes" id="UP001055811"/>
    </source>
</evidence>
<sequence length="117" mass="13108">MMVPHVGTRNWITSLNLAITDSNWDPWYVNGEDAGYKTTYARDNYTLVFATVKEMVRGFGLLCDVTGANKNMEAILAQMEKQKYGDNTCSDGKGDWLVLSSSFPLAILHHLNTIFTP</sequence>
<dbReference type="Proteomes" id="UP001055811">
    <property type="component" value="Linkage Group LG04"/>
</dbReference>
<keyword evidence="2" id="KW-1185">Reference proteome</keyword>
<proteinExistence type="predicted"/>
<reference evidence="2" key="1">
    <citation type="journal article" date="2022" name="Mol. Ecol. Resour.">
        <title>The genomes of chicory, endive, great burdock and yacon provide insights into Asteraceae palaeo-polyploidization history and plant inulin production.</title>
        <authorList>
            <person name="Fan W."/>
            <person name="Wang S."/>
            <person name="Wang H."/>
            <person name="Wang A."/>
            <person name="Jiang F."/>
            <person name="Liu H."/>
            <person name="Zhao H."/>
            <person name="Xu D."/>
            <person name="Zhang Y."/>
        </authorList>
    </citation>
    <scope>NUCLEOTIDE SEQUENCE [LARGE SCALE GENOMIC DNA]</scope>
    <source>
        <strain evidence="2">cv. Punajuju</strain>
    </source>
</reference>
<organism evidence="1 2">
    <name type="scientific">Cichorium intybus</name>
    <name type="common">Chicory</name>
    <dbReference type="NCBI Taxonomy" id="13427"/>
    <lineage>
        <taxon>Eukaryota</taxon>
        <taxon>Viridiplantae</taxon>
        <taxon>Streptophyta</taxon>
        <taxon>Embryophyta</taxon>
        <taxon>Tracheophyta</taxon>
        <taxon>Spermatophyta</taxon>
        <taxon>Magnoliopsida</taxon>
        <taxon>eudicotyledons</taxon>
        <taxon>Gunneridae</taxon>
        <taxon>Pentapetalae</taxon>
        <taxon>asterids</taxon>
        <taxon>campanulids</taxon>
        <taxon>Asterales</taxon>
        <taxon>Asteraceae</taxon>
        <taxon>Cichorioideae</taxon>
        <taxon>Cichorieae</taxon>
        <taxon>Cichoriinae</taxon>
        <taxon>Cichorium</taxon>
    </lineage>
</organism>
<gene>
    <name evidence="1" type="ORF">L2E82_25053</name>
</gene>
<name>A0ACB9E1Y2_CICIN</name>
<accession>A0ACB9E1Y2</accession>